<dbReference type="PANTHER" id="PTHR10429:SF0">
    <property type="entry name" value="DNA-3-METHYLADENINE GLYCOSYLASE"/>
    <property type="match status" value="1"/>
</dbReference>
<dbReference type="InterPro" id="IPR036995">
    <property type="entry name" value="MPG_sf"/>
</dbReference>
<dbReference type="EC" id="3.2.2.-" evidence="5"/>
<dbReference type="FunFam" id="3.10.300.10:FF:000001">
    <property type="entry name" value="Putative 3-methyladenine DNA glycosylase"/>
    <property type="match status" value="1"/>
</dbReference>
<gene>
    <name evidence="6" type="ORF">HIJ39_12750</name>
</gene>
<organism evidence="6 7">
    <name type="scientific">Sulfobacillus harzensis</name>
    <dbReference type="NCBI Taxonomy" id="2729629"/>
    <lineage>
        <taxon>Bacteria</taxon>
        <taxon>Bacillati</taxon>
        <taxon>Bacillota</taxon>
        <taxon>Clostridia</taxon>
        <taxon>Eubacteriales</taxon>
        <taxon>Clostridiales Family XVII. Incertae Sedis</taxon>
        <taxon>Sulfobacillus</taxon>
    </lineage>
</organism>
<dbReference type="PANTHER" id="PTHR10429">
    <property type="entry name" value="DNA-3-METHYLADENINE GLYCOSYLASE"/>
    <property type="match status" value="1"/>
</dbReference>
<proteinExistence type="inferred from homology"/>
<evidence type="ECO:0000313" key="7">
    <source>
        <dbReference type="Proteomes" id="UP000533476"/>
    </source>
</evidence>
<comment type="caution">
    <text evidence="6">The sequence shown here is derived from an EMBL/GenBank/DDBJ whole genome shotgun (WGS) entry which is preliminary data.</text>
</comment>
<evidence type="ECO:0000256" key="2">
    <source>
        <dbReference type="ARBA" id="ARBA00022763"/>
    </source>
</evidence>
<dbReference type="Pfam" id="PF02245">
    <property type="entry name" value="Pur_DNA_glyco"/>
    <property type="match status" value="1"/>
</dbReference>
<dbReference type="CDD" id="cd00540">
    <property type="entry name" value="AAG"/>
    <property type="match status" value="1"/>
</dbReference>
<evidence type="ECO:0000313" key="6">
    <source>
        <dbReference type="EMBL" id="NMP23207.1"/>
    </source>
</evidence>
<dbReference type="GO" id="GO:0003677">
    <property type="term" value="F:DNA binding"/>
    <property type="evidence" value="ECO:0007669"/>
    <property type="project" value="InterPro"/>
</dbReference>
<dbReference type="NCBIfam" id="NF002003">
    <property type="entry name" value="PRK00802.1-3"/>
    <property type="match status" value="1"/>
</dbReference>
<keyword evidence="2 5" id="KW-0227">DNA damage</keyword>
<dbReference type="InterPro" id="IPR011034">
    <property type="entry name" value="Formyl_transferase-like_C_sf"/>
</dbReference>
<evidence type="ECO:0000256" key="5">
    <source>
        <dbReference type="HAMAP-Rule" id="MF_00527"/>
    </source>
</evidence>
<comment type="similarity">
    <text evidence="1 5">Belongs to the DNA glycosylase MPG family.</text>
</comment>
<keyword evidence="6" id="KW-0326">Glycosidase</keyword>
<accession>A0A7Y0Q349</accession>
<sequence length="210" mass="23021">MSAIGRPVDSAFFLQDTESIARQLLGLLLVRDAADGPMAGRIVECEMYQGPDDRGAHSFGGKPTARTQVMFGSPGRAYVYLIYGMYECLNVVTAPAGVPHAILIRALEPIVGIEQMRAHIPARKHPESDARIAAGPGKLCRALDITRSFYGHPLDQPPLYLAYPAVPWPPYEMGVGPRINIDYAGEAAAYPWRFWVKGNASVSVRERPRT</sequence>
<dbReference type="InterPro" id="IPR003180">
    <property type="entry name" value="MPG"/>
</dbReference>
<dbReference type="EMBL" id="JABBVZ010000043">
    <property type="protein sequence ID" value="NMP23207.1"/>
    <property type="molecule type" value="Genomic_DNA"/>
</dbReference>
<keyword evidence="3 5" id="KW-0378">Hydrolase</keyword>
<reference evidence="6 7" key="1">
    <citation type="submission" date="2020-04" db="EMBL/GenBank/DDBJ databases">
        <authorList>
            <person name="Zhang R."/>
            <person name="Schippers A."/>
        </authorList>
    </citation>
    <scope>NUCLEOTIDE SEQUENCE [LARGE SCALE GENOMIC DNA]</scope>
    <source>
        <strain evidence="6 7">DSM 109850</strain>
    </source>
</reference>
<dbReference type="Proteomes" id="UP000533476">
    <property type="component" value="Unassembled WGS sequence"/>
</dbReference>
<dbReference type="GO" id="GO:0003905">
    <property type="term" value="F:alkylbase DNA N-glycosylase activity"/>
    <property type="evidence" value="ECO:0007669"/>
    <property type="project" value="InterPro"/>
</dbReference>
<dbReference type="NCBIfam" id="TIGR00567">
    <property type="entry name" value="3mg"/>
    <property type="match status" value="1"/>
</dbReference>
<dbReference type="GO" id="GO:0006284">
    <property type="term" value="P:base-excision repair"/>
    <property type="evidence" value="ECO:0007669"/>
    <property type="project" value="InterPro"/>
</dbReference>
<name>A0A7Y0Q349_9FIRM</name>
<dbReference type="AlphaFoldDB" id="A0A7Y0Q349"/>
<protein>
    <recommendedName>
        <fullName evidence="5">Putative 3-methyladenine DNA glycosylase</fullName>
        <ecNumber evidence="5">3.2.2.-</ecNumber>
    </recommendedName>
</protein>
<dbReference type="Gene3D" id="3.10.300.10">
    <property type="entry name" value="Methylpurine-DNA glycosylase (MPG)"/>
    <property type="match status" value="1"/>
</dbReference>
<dbReference type="RefSeq" id="WP_169100281.1">
    <property type="nucleotide sequence ID" value="NZ_JABBVZ010000043.1"/>
</dbReference>
<dbReference type="HAMAP" id="MF_00527">
    <property type="entry name" value="3MGH"/>
    <property type="match status" value="1"/>
</dbReference>
<keyword evidence="7" id="KW-1185">Reference proteome</keyword>
<dbReference type="SUPFAM" id="SSF50486">
    <property type="entry name" value="FMT C-terminal domain-like"/>
    <property type="match status" value="1"/>
</dbReference>
<evidence type="ECO:0000256" key="3">
    <source>
        <dbReference type="ARBA" id="ARBA00022801"/>
    </source>
</evidence>
<evidence type="ECO:0000256" key="1">
    <source>
        <dbReference type="ARBA" id="ARBA00009232"/>
    </source>
</evidence>
<keyword evidence="4 5" id="KW-0234">DNA repair</keyword>
<evidence type="ECO:0000256" key="4">
    <source>
        <dbReference type="ARBA" id="ARBA00023204"/>
    </source>
</evidence>